<organism evidence="8 9">
    <name type="scientific">Capsella rubella</name>
    <dbReference type="NCBI Taxonomy" id="81985"/>
    <lineage>
        <taxon>Eukaryota</taxon>
        <taxon>Viridiplantae</taxon>
        <taxon>Streptophyta</taxon>
        <taxon>Embryophyta</taxon>
        <taxon>Tracheophyta</taxon>
        <taxon>Spermatophyta</taxon>
        <taxon>Magnoliopsida</taxon>
        <taxon>eudicotyledons</taxon>
        <taxon>Gunneridae</taxon>
        <taxon>Pentapetalae</taxon>
        <taxon>rosids</taxon>
        <taxon>malvids</taxon>
        <taxon>Brassicales</taxon>
        <taxon>Brassicaceae</taxon>
        <taxon>Camelineae</taxon>
        <taxon>Capsella</taxon>
    </lineage>
</organism>
<dbReference type="InterPro" id="IPR012474">
    <property type="entry name" value="Frigida"/>
</dbReference>
<evidence type="ECO:0000313" key="8">
    <source>
        <dbReference type="EMBL" id="EOA20567.1"/>
    </source>
</evidence>
<dbReference type="Proteomes" id="UP000029121">
    <property type="component" value="Unassembled WGS sequence"/>
</dbReference>
<keyword evidence="9" id="KW-1185">Reference proteome</keyword>
<dbReference type="KEGG" id="crb:17882155"/>
<accession>R0FEG4</accession>
<gene>
    <name evidence="8" type="ORF">CARUB_v10000879mg</name>
</gene>
<evidence type="ECO:0000256" key="3">
    <source>
        <dbReference type="ARBA" id="ARBA00022782"/>
    </source>
</evidence>
<dbReference type="PANTHER" id="PTHR31791">
    <property type="entry name" value="FRIGIDA-LIKE PROTEIN 3-RELATED"/>
    <property type="match status" value="1"/>
</dbReference>
<dbReference type="GO" id="GO:0030154">
    <property type="term" value="P:cell differentiation"/>
    <property type="evidence" value="ECO:0007669"/>
    <property type="project" value="UniProtKB-KW"/>
</dbReference>
<evidence type="ECO:0000256" key="6">
    <source>
        <dbReference type="SAM" id="Coils"/>
    </source>
</evidence>
<dbReference type="eggNOG" id="ENOG502QUKS">
    <property type="taxonomic scope" value="Eukaryota"/>
</dbReference>
<dbReference type="EMBL" id="KB870810">
    <property type="protein sequence ID" value="EOA20567.1"/>
    <property type="molecule type" value="Genomic_DNA"/>
</dbReference>
<keyword evidence="6" id="KW-0175">Coiled coil</keyword>
<reference evidence="9" key="1">
    <citation type="journal article" date="2013" name="Nat. Genet.">
        <title>The Capsella rubella genome and the genomic consequences of rapid mating system evolution.</title>
        <authorList>
            <person name="Slotte T."/>
            <person name="Hazzouri K.M."/>
            <person name="Agren J.A."/>
            <person name="Koenig D."/>
            <person name="Maumus F."/>
            <person name="Guo Y.L."/>
            <person name="Steige K."/>
            <person name="Platts A.E."/>
            <person name="Escobar J.S."/>
            <person name="Newman L.K."/>
            <person name="Wang W."/>
            <person name="Mandakova T."/>
            <person name="Vello E."/>
            <person name="Smith L.M."/>
            <person name="Henz S.R."/>
            <person name="Steffen J."/>
            <person name="Takuno S."/>
            <person name="Brandvain Y."/>
            <person name="Coop G."/>
            <person name="Andolfatto P."/>
            <person name="Hu T.T."/>
            <person name="Blanchette M."/>
            <person name="Clark R.M."/>
            <person name="Quesneville H."/>
            <person name="Nordborg M."/>
            <person name="Gaut B.S."/>
            <person name="Lysak M.A."/>
            <person name="Jenkins J."/>
            <person name="Grimwood J."/>
            <person name="Chapman J."/>
            <person name="Prochnik S."/>
            <person name="Shu S."/>
            <person name="Rokhsar D."/>
            <person name="Schmutz J."/>
            <person name="Weigel D."/>
            <person name="Wright S.I."/>
        </authorList>
    </citation>
    <scope>NUCLEOTIDE SEQUENCE [LARGE SCALE GENOMIC DNA]</scope>
    <source>
        <strain evidence="9">cv. Monte Gargano</strain>
    </source>
</reference>
<evidence type="ECO:0000256" key="5">
    <source>
        <dbReference type="RuleBase" id="RU364012"/>
    </source>
</evidence>
<dbReference type="OrthoDB" id="1166059at2759"/>
<protein>
    <recommendedName>
        <fullName evidence="5">FRIGIDA-like protein</fullName>
    </recommendedName>
</protein>
<evidence type="ECO:0000256" key="2">
    <source>
        <dbReference type="ARBA" id="ARBA00022473"/>
    </source>
</evidence>
<dbReference type="PANTHER" id="PTHR31791:SF74">
    <property type="entry name" value="FRIGIDA-LIKE PROTEIN 1"/>
    <property type="match status" value="1"/>
</dbReference>
<evidence type="ECO:0000256" key="4">
    <source>
        <dbReference type="ARBA" id="ARBA00023089"/>
    </source>
</evidence>
<evidence type="ECO:0000256" key="7">
    <source>
        <dbReference type="SAM" id="MobiDB-lite"/>
    </source>
</evidence>
<dbReference type="Pfam" id="PF07899">
    <property type="entry name" value="Frigida"/>
    <property type="match status" value="1"/>
</dbReference>
<comment type="similarity">
    <text evidence="1 5">Belongs to the Frigida family.</text>
</comment>
<feature type="compositionally biased region" description="Basic and acidic residues" evidence="7">
    <location>
        <begin position="378"/>
        <end position="387"/>
    </location>
</feature>
<name>R0FEG4_9BRAS</name>
<keyword evidence="3 5" id="KW-0221">Differentiation</keyword>
<evidence type="ECO:0000313" key="9">
    <source>
        <dbReference type="Proteomes" id="UP000029121"/>
    </source>
</evidence>
<dbReference type="AlphaFoldDB" id="R0FEG4"/>
<sequence>MTASENIAAAINQIDEKKEKLKKAFDDLQSHRSLLSPSFSLSWSEIDSHFSSLQSSLSNRFRLLQSATSSEDESCRLDTSEAGESSERVAEESAVEPELRTLCEKNDGIGLITYLIRCWDDDAPLNLEVSAAIRYSHNPASMVVDAIDGFNQKKHTPSSSSGKSFDVRRIFVLLMEALIEINADITDDTRKRAKKLAYGWKTKIDTKPFEALVFLHLVAAFELGSEFASEELSGYVFMIARYRQATSVCNKIDLGSEIVGKLIRKLLDSGKPILAVRFMYECGMTDGFEPIPVLKSYIKDSREAALRVCTEDNYSLRSQNEAIDKELSALKAAIKIIKDQNLESEFTQEKVEERVEELEKYKALRKRNATNPPQQESQQKEKKRARDCNVTQVSAPSQQLLPRPEALLMPEHSHHGLPLNPYGLMTSAYTGVVVNPLAGLLGSAATPQPIYFAQQTGLVLPLQYQPPYYSQ</sequence>
<evidence type="ECO:0000256" key="1">
    <source>
        <dbReference type="ARBA" id="ARBA00008956"/>
    </source>
</evidence>
<feature type="coiled-coil region" evidence="6">
    <location>
        <begin position="4"/>
        <end position="34"/>
    </location>
</feature>
<proteinExistence type="inferred from homology"/>
<feature type="compositionally biased region" description="Basic and acidic residues" evidence="7">
    <location>
        <begin position="73"/>
        <end position="93"/>
    </location>
</feature>
<keyword evidence="4 5" id="KW-0287">Flowering</keyword>
<feature type="region of interest" description="Disordered" evidence="7">
    <location>
        <begin position="363"/>
        <end position="396"/>
    </location>
</feature>
<dbReference type="GO" id="GO:0009908">
    <property type="term" value="P:flower development"/>
    <property type="evidence" value="ECO:0007669"/>
    <property type="project" value="UniProtKB-KW"/>
</dbReference>
<feature type="region of interest" description="Disordered" evidence="7">
    <location>
        <begin position="72"/>
        <end position="93"/>
    </location>
</feature>
<keyword evidence="2 5" id="KW-0217">Developmental protein</keyword>
<dbReference type="STRING" id="81985.R0FEG4"/>